<reference evidence="2 3" key="1">
    <citation type="submission" date="2022-04" db="EMBL/GenBank/DDBJ databases">
        <title>Spirosoma sp. strain RP8 genome sequencing and assembly.</title>
        <authorList>
            <person name="Jung Y."/>
        </authorList>
    </citation>
    <scope>NUCLEOTIDE SEQUENCE [LARGE SCALE GENOMIC DNA]</scope>
    <source>
        <strain evidence="2 3">RP8</strain>
    </source>
</reference>
<proteinExistence type="predicted"/>
<gene>
    <name evidence="2" type="ORF">M0L20_18250</name>
</gene>
<name>A0ABT0HNT2_9BACT</name>
<evidence type="ECO:0008006" key="4">
    <source>
        <dbReference type="Google" id="ProtNLM"/>
    </source>
</evidence>
<protein>
    <recommendedName>
        <fullName evidence="4">BZIP transcription factor</fullName>
    </recommendedName>
</protein>
<sequence length="230" mass="25151">MSGGSYNVFVGSRAGYSSVGATGNVFLGNVVGQKNTLGSSNTFVGSPANVTGQYKFLTVDGAGNVILGSINSSTREAANESLWQRNGNRVESVQGESVVIGKGLSNTPAGYKLFVEEGILMEKVKVAVNSTADWSDKVFESDYQLKSLVEISNYIRVHKHLPGIPSAKEMVKWGNDLHQTDAKLLEKIEELTLYSIQLEKNSQELQENYKKQQAKIDGLEQFVKQLLQKK</sequence>
<dbReference type="Proteomes" id="UP001202180">
    <property type="component" value="Unassembled WGS sequence"/>
</dbReference>
<organism evidence="2 3">
    <name type="scientific">Spirosoma liriopis</name>
    <dbReference type="NCBI Taxonomy" id="2937440"/>
    <lineage>
        <taxon>Bacteria</taxon>
        <taxon>Pseudomonadati</taxon>
        <taxon>Bacteroidota</taxon>
        <taxon>Cytophagia</taxon>
        <taxon>Cytophagales</taxon>
        <taxon>Cytophagaceae</taxon>
        <taxon>Spirosoma</taxon>
    </lineage>
</organism>
<evidence type="ECO:0000256" key="1">
    <source>
        <dbReference type="SAM" id="Coils"/>
    </source>
</evidence>
<keyword evidence="3" id="KW-1185">Reference proteome</keyword>
<comment type="caution">
    <text evidence="2">The sequence shown here is derived from an EMBL/GenBank/DDBJ whole genome shotgun (WGS) entry which is preliminary data.</text>
</comment>
<dbReference type="RefSeq" id="WP_248478444.1">
    <property type="nucleotide sequence ID" value="NZ_JALPRF010000003.1"/>
</dbReference>
<evidence type="ECO:0000313" key="3">
    <source>
        <dbReference type="Proteomes" id="UP001202180"/>
    </source>
</evidence>
<keyword evidence="1" id="KW-0175">Coiled coil</keyword>
<feature type="coiled-coil region" evidence="1">
    <location>
        <begin position="188"/>
        <end position="229"/>
    </location>
</feature>
<evidence type="ECO:0000313" key="2">
    <source>
        <dbReference type="EMBL" id="MCK8493814.1"/>
    </source>
</evidence>
<accession>A0ABT0HNT2</accession>
<dbReference type="EMBL" id="JALPRF010000003">
    <property type="protein sequence ID" value="MCK8493814.1"/>
    <property type="molecule type" value="Genomic_DNA"/>
</dbReference>